<proteinExistence type="predicted"/>
<gene>
    <name evidence="1" type="ORF">TSUD_131670</name>
</gene>
<evidence type="ECO:0000313" key="2">
    <source>
        <dbReference type="Proteomes" id="UP000242715"/>
    </source>
</evidence>
<dbReference type="EMBL" id="DF973233">
    <property type="protein sequence ID" value="GAU21583.1"/>
    <property type="molecule type" value="Genomic_DNA"/>
</dbReference>
<sequence>MNLGGPWCKHCVDEVEDILHVLRDCPPLAKGIWCAMCCYWVEDNFFNMNLHYWINLKQDREEHHTVGSIHALIAWQNPTNGYVVVGSYEVLVATGLEVFRRIYDGTMHM</sequence>
<evidence type="ECO:0000313" key="1">
    <source>
        <dbReference type="EMBL" id="GAU21583.1"/>
    </source>
</evidence>
<organism evidence="1 2">
    <name type="scientific">Trifolium subterraneum</name>
    <name type="common">Subterranean clover</name>
    <dbReference type="NCBI Taxonomy" id="3900"/>
    <lineage>
        <taxon>Eukaryota</taxon>
        <taxon>Viridiplantae</taxon>
        <taxon>Streptophyta</taxon>
        <taxon>Embryophyta</taxon>
        <taxon>Tracheophyta</taxon>
        <taxon>Spermatophyta</taxon>
        <taxon>Magnoliopsida</taxon>
        <taxon>eudicotyledons</taxon>
        <taxon>Gunneridae</taxon>
        <taxon>Pentapetalae</taxon>
        <taxon>rosids</taxon>
        <taxon>fabids</taxon>
        <taxon>Fabales</taxon>
        <taxon>Fabaceae</taxon>
        <taxon>Papilionoideae</taxon>
        <taxon>50 kb inversion clade</taxon>
        <taxon>NPAAA clade</taxon>
        <taxon>Hologalegina</taxon>
        <taxon>IRL clade</taxon>
        <taxon>Trifolieae</taxon>
        <taxon>Trifolium</taxon>
    </lineage>
</organism>
<reference evidence="2" key="1">
    <citation type="journal article" date="2017" name="Front. Plant Sci.">
        <title>Climate Clever Clovers: New Paradigm to Reduce the Environmental Footprint of Ruminants by Breeding Low Methanogenic Forages Utilizing Haplotype Variation.</title>
        <authorList>
            <person name="Kaur P."/>
            <person name="Appels R."/>
            <person name="Bayer P.E."/>
            <person name="Keeble-Gagnere G."/>
            <person name="Wang J."/>
            <person name="Hirakawa H."/>
            <person name="Shirasawa K."/>
            <person name="Vercoe P."/>
            <person name="Stefanova K."/>
            <person name="Durmic Z."/>
            <person name="Nichols P."/>
            <person name="Revell C."/>
            <person name="Isobe S.N."/>
            <person name="Edwards D."/>
            <person name="Erskine W."/>
        </authorList>
    </citation>
    <scope>NUCLEOTIDE SEQUENCE [LARGE SCALE GENOMIC DNA]</scope>
    <source>
        <strain evidence="2">cv. Daliak</strain>
    </source>
</reference>
<keyword evidence="2" id="KW-1185">Reference proteome</keyword>
<dbReference type="Proteomes" id="UP000242715">
    <property type="component" value="Unassembled WGS sequence"/>
</dbReference>
<name>A0A2Z6LWC9_TRISU</name>
<dbReference type="AlphaFoldDB" id="A0A2Z6LWC9"/>
<accession>A0A2Z6LWC9</accession>
<evidence type="ECO:0008006" key="3">
    <source>
        <dbReference type="Google" id="ProtNLM"/>
    </source>
</evidence>
<protein>
    <recommendedName>
        <fullName evidence="3">Reverse transcriptase zinc-binding domain-containing protein</fullName>
    </recommendedName>
</protein>